<accession>Q6BXB1</accession>
<dbReference type="Proteomes" id="UP000000599">
    <property type="component" value="Chromosome B"/>
</dbReference>
<dbReference type="RefSeq" id="XP_457158.1">
    <property type="nucleotide sequence ID" value="XM_457158.1"/>
</dbReference>
<gene>
    <name evidence="2" type="ordered locus">DEHA2B04510g</name>
</gene>
<proteinExistence type="predicted"/>
<dbReference type="AlphaFoldDB" id="Q6BXB1"/>
<dbReference type="HOGENOM" id="CLU_2960700_0_0_1"/>
<feature type="compositionally biased region" description="Low complexity" evidence="1">
    <location>
        <begin position="39"/>
        <end position="50"/>
    </location>
</feature>
<evidence type="ECO:0000256" key="1">
    <source>
        <dbReference type="SAM" id="MobiDB-lite"/>
    </source>
</evidence>
<sequence length="59" mass="6532">MSTIRDPYKTTTHLPAGKCVGRGGPYVNHLGRGGVLRPMSRTTSRTMSRMISQIITDNR</sequence>
<evidence type="ECO:0000313" key="3">
    <source>
        <dbReference type="Proteomes" id="UP000000599"/>
    </source>
</evidence>
<dbReference type="EMBL" id="CR382134">
    <property type="protein sequence ID" value="CAG85152.1"/>
    <property type="molecule type" value="Genomic_DNA"/>
</dbReference>
<organism evidence="2 3">
    <name type="scientific">Debaryomyces hansenii (strain ATCC 36239 / CBS 767 / BCRC 21394 / JCM 1990 / NBRC 0083 / IGC 2968)</name>
    <name type="common">Yeast</name>
    <name type="synonym">Torulaspora hansenii</name>
    <dbReference type="NCBI Taxonomy" id="284592"/>
    <lineage>
        <taxon>Eukaryota</taxon>
        <taxon>Fungi</taxon>
        <taxon>Dikarya</taxon>
        <taxon>Ascomycota</taxon>
        <taxon>Saccharomycotina</taxon>
        <taxon>Pichiomycetes</taxon>
        <taxon>Debaryomycetaceae</taxon>
        <taxon>Debaryomyces</taxon>
    </lineage>
</organism>
<keyword evidence="3" id="KW-1185">Reference proteome</keyword>
<feature type="region of interest" description="Disordered" evidence="1">
    <location>
        <begin position="1"/>
        <end position="59"/>
    </location>
</feature>
<name>Q6BXB1_DEBHA</name>
<reference evidence="2 3" key="1">
    <citation type="journal article" date="2004" name="Nature">
        <title>Genome evolution in yeasts.</title>
        <authorList>
            <consortium name="Genolevures"/>
            <person name="Dujon B."/>
            <person name="Sherman D."/>
            <person name="Fischer G."/>
            <person name="Durrens P."/>
            <person name="Casaregola S."/>
            <person name="Lafontaine I."/>
            <person name="de Montigny J."/>
            <person name="Marck C."/>
            <person name="Neuveglise C."/>
            <person name="Talla E."/>
            <person name="Goffard N."/>
            <person name="Frangeul L."/>
            <person name="Aigle M."/>
            <person name="Anthouard V."/>
            <person name="Babour A."/>
            <person name="Barbe V."/>
            <person name="Barnay S."/>
            <person name="Blanchin S."/>
            <person name="Beckerich J.M."/>
            <person name="Beyne E."/>
            <person name="Bleykasten C."/>
            <person name="Boisrame A."/>
            <person name="Boyer J."/>
            <person name="Cattolico L."/>
            <person name="Confanioleri F."/>
            <person name="de Daruvar A."/>
            <person name="Despons L."/>
            <person name="Fabre E."/>
            <person name="Fairhead C."/>
            <person name="Ferry-Dumazet H."/>
            <person name="Groppi A."/>
            <person name="Hantraye F."/>
            <person name="Hennequin C."/>
            <person name="Jauniaux N."/>
            <person name="Joyet P."/>
            <person name="Kachouri R."/>
            <person name="Kerrest A."/>
            <person name="Koszul R."/>
            <person name="Lemaire M."/>
            <person name="Lesur I."/>
            <person name="Ma L."/>
            <person name="Muller H."/>
            <person name="Nicaud J.M."/>
            <person name="Nikolski M."/>
            <person name="Oztas S."/>
            <person name="Ozier-Kalogeropoulos O."/>
            <person name="Pellenz S."/>
            <person name="Potier S."/>
            <person name="Richard G.F."/>
            <person name="Straub M.L."/>
            <person name="Suleau A."/>
            <person name="Swennene D."/>
            <person name="Tekaia F."/>
            <person name="Wesolowski-Louvel M."/>
            <person name="Westhof E."/>
            <person name="Wirth B."/>
            <person name="Zeniou-Meyer M."/>
            <person name="Zivanovic I."/>
            <person name="Bolotin-Fukuhara M."/>
            <person name="Thierry A."/>
            <person name="Bouchier C."/>
            <person name="Caudron B."/>
            <person name="Scarpelli C."/>
            <person name="Gaillardin C."/>
            <person name="Weissenbach J."/>
            <person name="Wincker P."/>
            <person name="Souciet J.L."/>
        </authorList>
    </citation>
    <scope>NUCLEOTIDE SEQUENCE [LARGE SCALE GENOMIC DNA]</scope>
    <source>
        <strain evidence="3">ATCC 36239 / CBS 767 / BCRC 21394 / JCM 1990 / NBRC 0083 / IGC 2968</strain>
    </source>
</reference>
<dbReference type="GeneID" id="2913179"/>
<dbReference type="InParanoid" id="Q6BXB1"/>
<dbReference type="VEuPathDB" id="FungiDB:DEHA2B04510g"/>
<protein>
    <submittedName>
        <fullName evidence="2">DEHA2B04510p</fullName>
    </submittedName>
</protein>
<feature type="compositionally biased region" description="Polar residues" evidence="1">
    <location>
        <begin position="1"/>
        <end position="13"/>
    </location>
</feature>
<evidence type="ECO:0000313" key="2">
    <source>
        <dbReference type="EMBL" id="CAG85152.1"/>
    </source>
</evidence>
<dbReference type="KEGG" id="dha:DEHA2B04510g"/>